<evidence type="ECO:0000313" key="3">
    <source>
        <dbReference type="Proteomes" id="UP000265862"/>
    </source>
</evidence>
<evidence type="ECO:0000313" key="1">
    <source>
        <dbReference type="EMBL" id="RHW50315.1"/>
    </source>
</evidence>
<dbReference type="Proteomes" id="UP000265862">
    <property type="component" value="Unassembled WGS sequence"/>
</dbReference>
<evidence type="ECO:0000313" key="4">
    <source>
        <dbReference type="Proteomes" id="UP000283380"/>
    </source>
</evidence>
<comment type="caution">
    <text evidence="2">The sequence shown here is derived from an EMBL/GenBank/DDBJ whole genome shotgun (WGS) entry which is preliminary data.</text>
</comment>
<sequence length="90" mass="10146">MLKKAKSKFDLLTLLQQQQLPHTNEQLIIKQALVKLNQKENPNLVKADVKAALTKLALKRLLSKEGIQLLTQLSEPNINEDVAKASATWF</sequence>
<dbReference type="EMBL" id="QOCU01000007">
    <property type="protein sequence ID" value="RHW50315.1"/>
    <property type="molecule type" value="Genomic_DNA"/>
</dbReference>
<gene>
    <name evidence="1" type="ORF">DS834_06610</name>
    <name evidence="2" type="ORF">DS835_06590</name>
</gene>
<evidence type="ECO:0000313" key="2">
    <source>
        <dbReference type="EMBL" id="RHW53768.1"/>
    </source>
</evidence>
<evidence type="ECO:0008006" key="5">
    <source>
        <dbReference type="Google" id="ProtNLM"/>
    </source>
</evidence>
<dbReference type="AlphaFoldDB" id="A0A396SN47"/>
<organism evidence="2 3">
    <name type="scientific">Lactobacillus bombicola</name>
    <dbReference type="NCBI Taxonomy" id="1505723"/>
    <lineage>
        <taxon>Bacteria</taxon>
        <taxon>Bacillati</taxon>
        <taxon>Bacillota</taxon>
        <taxon>Bacilli</taxon>
        <taxon>Lactobacillales</taxon>
        <taxon>Lactobacillaceae</taxon>
        <taxon>Lactobacillus</taxon>
    </lineage>
</organism>
<reference evidence="3 4" key="1">
    <citation type="submission" date="2018-07" db="EMBL/GenBank/DDBJ databases">
        <title>Genome sequences of six Lactobacillus spp. isolated from bumble bee guts.</title>
        <authorList>
            <person name="Motta E.V.S."/>
            <person name="Moran N.A."/>
        </authorList>
    </citation>
    <scope>NUCLEOTIDE SEQUENCE [LARGE SCALE GENOMIC DNA]</scope>
    <source>
        <strain evidence="1 4">BI-4G</strain>
        <strain evidence="2 3">OCC3</strain>
    </source>
</reference>
<keyword evidence="4" id="KW-1185">Reference proteome</keyword>
<protein>
    <recommendedName>
        <fullName evidence="5">Enterocin A Immunity</fullName>
    </recommendedName>
</protein>
<name>A0A396SN47_9LACO</name>
<accession>A0A396SN47</accession>
<proteinExistence type="predicted"/>
<dbReference type="RefSeq" id="WP_118895846.1">
    <property type="nucleotide sequence ID" value="NZ_QOCT01000002.1"/>
</dbReference>
<dbReference type="EMBL" id="QOCV01000010">
    <property type="protein sequence ID" value="RHW53768.1"/>
    <property type="molecule type" value="Genomic_DNA"/>
</dbReference>
<dbReference type="Proteomes" id="UP000283380">
    <property type="component" value="Unassembled WGS sequence"/>
</dbReference>